<evidence type="ECO:0000313" key="2">
    <source>
        <dbReference type="Proteomes" id="UP001212170"/>
    </source>
</evidence>
<keyword evidence="2" id="KW-1185">Reference proteome</keyword>
<proteinExistence type="predicted"/>
<dbReference type="InterPro" id="IPR013783">
    <property type="entry name" value="Ig-like_fold"/>
</dbReference>
<dbReference type="RefSeq" id="WP_271338806.1">
    <property type="nucleotide sequence ID" value="NZ_JAMZNK010000128.1"/>
</dbReference>
<protein>
    <recommendedName>
        <fullName evidence="3">HYR domain-containing protein</fullName>
    </recommendedName>
</protein>
<gene>
    <name evidence="1" type="ORF">NJT12_24875</name>
</gene>
<organism evidence="1 2">
    <name type="scientific">Flavobacterium azizsancarii</name>
    <dbReference type="NCBI Taxonomy" id="2961580"/>
    <lineage>
        <taxon>Bacteria</taxon>
        <taxon>Pseudomonadati</taxon>
        <taxon>Bacteroidota</taxon>
        <taxon>Flavobacteriia</taxon>
        <taxon>Flavobacteriales</taxon>
        <taxon>Flavobacteriaceae</taxon>
        <taxon>Flavobacterium</taxon>
    </lineage>
</organism>
<name>A0ABT4WLH8_9FLAO</name>
<comment type="caution">
    <text evidence="1">The sequence shown here is derived from an EMBL/GenBank/DDBJ whole genome shotgun (WGS) entry which is preliminary data.</text>
</comment>
<feature type="non-terminal residue" evidence="1">
    <location>
        <position position="1"/>
    </location>
</feature>
<evidence type="ECO:0008006" key="3">
    <source>
        <dbReference type="Google" id="ProtNLM"/>
    </source>
</evidence>
<dbReference type="Gene3D" id="2.60.40.10">
    <property type="entry name" value="Immunoglobulins"/>
    <property type="match status" value="1"/>
</dbReference>
<dbReference type="Proteomes" id="UP001212170">
    <property type="component" value="Unassembled WGS sequence"/>
</dbReference>
<evidence type="ECO:0000313" key="1">
    <source>
        <dbReference type="EMBL" id="MDA6072857.1"/>
    </source>
</evidence>
<feature type="non-terminal residue" evidence="1">
    <location>
        <position position="128"/>
    </location>
</feature>
<dbReference type="EMBL" id="JAMZNK010000128">
    <property type="protein sequence ID" value="MDA6072857.1"/>
    <property type="molecule type" value="Genomic_DNA"/>
</dbReference>
<accession>A0ABT4WLH8</accession>
<reference evidence="1 2" key="1">
    <citation type="journal article" date="2023" name="Chemosphere">
        <title>Whole genome analysis of Flavobacterium aziz-sancarii sp. nov., isolated from Ardley Island (Antarctica), revealed a rich resistome and bioremediation potential.</title>
        <authorList>
            <person name="Otur C."/>
            <person name="Okay S."/>
            <person name="Kurt-Kizildogan A."/>
        </authorList>
    </citation>
    <scope>NUCLEOTIDE SEQUENCE [LARGE SCALE GENOMIC DNA]</scope>
    <source>
        <strain evidence="1 2">AC</strain>
    </source>
</reference>
<sequence length="128" mass="13216">SNSVILTVTDVNGNSDTATATVTVEDKMKPTVLIKNITVQLDATGKAVVTASQIDNGSTDNCAIARMTLDKTTFDCTNIGSNSVVLTVTDVNGNSDTATATVTVQDKIKPTVVAQNITIQLDATGKAV</sequence>